<dbReference type="RefSeq" id="WP_166310675.1">
    <property type="nucleotide sequence ID" value="NZ_CAWPIB010000053.1"/>
</dbReference>
<sequence length="78" mass="9308">MALEKRTPNQNAKMKFGENRDLDKILNNKEKTKRVNVDLDKDIQIRFKAACVKNNTTMKEVINEYVLKWLNENEIKRK</sequence>
<dbReference type="InterPro" id="IPR013321">
    <property type="entry name" value="Arc_rbn_hlx_hlx"/>
</dbReference>
<reference evidence="1 2" key="1">
    <citation type="submission" date="2018-02" db="EMBL/GenBank/DDBJ databases">
        <authorList>
            <person name="Machado R.A."/>
        </authorList>
    </citation>
    <scope>NUCLEOTIDE SEQUENCE [LARGE SCALE GENOMIC DNA]</scope>
    <source>
        <strain evidence="1 2">DSM 19724</strain>
    </source>
</reference>
<dbReference type="Proteomes" id="UP000591844">
    <property type="component" value="Unassembled WGS sequence"/>
</dbReference>
<dbReference type="GO" id="GO:0043565">
    <property type="term" value="F:sequence-specific DNA binding"/>
    <property type="evidence" value="ECO:0007669"/>
    <property type="project" value="UniProtKB-ARBA"/>
</dbReference>
<evidence type="ECO:0000313" key="1">
    <source>
        <dbReference type="EMBL" id="NHB94626.1"/>
    </source>
</evidence>
<dbReference type="AlphaFoldDB" id="A0A7X5QHT2"/>
<dbReference type="Pfam" id="PF09274">
    <property type="entry name" value="ParG"/>
    <property type="match status" value="1"/>
</dbReference>
<organism evidence="1 2">
    <name type="scientific">Photorhabdus cinerea</name>
    <dbReference type="NCBI Taxonomy" id="471575"/>
    <lineage>
        <taxon>Bacteria</taxon>
        <taxon>Pseudomonadati</taxon>
        <taxon>Pseudomonadota</taxon>
        <taxon>Gammaproteobacteria</taxon>
        <taxon>Enterobacterales</taxon>
        <taxon>Morganellaceae</taxon>
        <taxon>Photorhabdus</taxon>
    </lineage>
</organism>
<dbReference type="InterPro" id="IPR015354">
    <property type="entry name" value="DNA_partition_ParG"/>
</dbReference>
<name>A0A7X5QHT2_9GAMM</name>
<dbReference type="SUPFAM" id="SSF47598">
    <property type="entry name" value="Ribbon-helix-helix"/>
    <property type="match status" value="1"/>
</dbReference>
<dbReference type="GO" id="GO:0006355">
    <property type="term" value="P:regulation of DNA-templated transcription"/>
    <property type="evidence" value="ECO:0007669"/>
    <property type="project" value="InterPro"/>
</dbReference>
<protein>
    <submittedName>
        <fullName evidence="1">DNA partition complex ParG</fullName>
    </submittedName>
</protein>
<dbReference type="EMBL" id="PUJW01000053">
    <property type="protein sequence ID" value="NHB94626.1"/>
    <property type="molecule type" value="Genomic_DNA"/>
</dbReference>
<keyword evidence="2" id="KW-1185">Reference proteome</keyword>
<comment type="caution">
    <text evidence="1">The sequence shown here is derived from an EMBL/GenBank/DDBJ whole genome shotgun (WGS) entry which is preliminary data.</text>
</comment>
<dbReference type="Gene3D" id="1.10.1220.10">
    <property type="entry name" value="Met repressor-like"/>
    <property type="match status" value="1"/>
</dbReference>
<evidence type="ECO:0000313" key="2">
    <source>
        <dbReference type="Proteomes" id="UP000591844"/>
    </source>
</evidence>
<proteinExistence type="predicted"/>
<accession>A0A7X5QHT2</accession>
<dbReference type="InterPro" id="IPR010985">
    <property type="entry name" value="Ribbon_hlx_hlx"/>
</dbReference>
<gene>
    <name evidence="1" type="ORF">C5469_21840</name>
</gene>